<reference evidence="2" key="1">
    <citation type="submission" date="2019-10" db="EMBL/GenBank/DDBJ databases">
        <authorList>
            <consortium name="DOE Joint Genome Institute"/>
            <person name="Kuo A."/>
            <person name="Miyauchi S."/>
            <person name="Kiss E."/>
            <person name="Drula E."/>
            <person name="Kohler A."/>
            <person name="Sanchez-Garcia M."/>
            <person name="Andreopoulos B."/>
            <person name="Barry K.W."/>
            <person name="Bonito G."/>
            <person name="Buee M."/>
            <person name="Carver A."/>
            <person name="Chen C."/>
            <person name="Cichocki N."/>
            <person name="Clum A."/>
            <person name="Culley D."/>
            <person name="Crous P.W."/>
            <person name="Fauchery L."/>
            <person name="Girlanda M."/>
            <person name="Hayes R."/>
            <person name="Keri Z."/>
            <person name="LaButti K."/>
            <person name="Lipzen A."/>
            <person name="Lombard V."/>
            <person name="Magnuson J."/>
            <person name="Maillard F."/>
            <person name="Morin E."/>
            <person name="Murat C."/>
            <person name="Nolan M."/>
            <person name="Ohm R."/>
            <person name="Pangilinan J."/>
            <person name="Pereira M."/>
            <person name="Perotto S."/>
            <person name="Peter M."/>
            <person name="Riley R."/>
            <person name="Sitrit Y."/>
            <person name="Stielow B."/>
            <person name="Szollosi G."/>
            <person name="Zifcakova L."/>
            <person name="Stursova M."/>
            <person name="Spatafora J.W."/>
            <person name="Tedersoo L."/>
            <person name="Vaario L.-M."/>
            <person name="Yamada A."/>
            <person name="Yan M."/>
            <person name="Wang P."/>
            <person name="Xu J."/>
            <person name="Bruns T."/>
            <person name="Baldrian P."/>
            <person name="Vilgalys R."/>
            <person name="Henrissat B."/>
            <person name="Grigoriev I.V."/>
            <person name="Hibbett D."/>
            <person name="Nagy L.G."/>
            <person name="Martin F.M."/>
        </authorList>
    </citation>
    <scope>NUCLEOTIDE SEQUENCE</scope>
    <source>
        <strain evidence="2">Prilba</strain>
    </source>
</reference>
<evidence type="ECO:0000313" key="3">
    <source>
        <dbReference type="Proteomes" id="UP000759537"/>
    </source>
</evidence>
<evidence type="ECO:0000259" key="1">
    <source>
        <dbReference type="Pfam" id="PF17109"/>
    </source>
</evidence>
<dbReference type="EMBL" id="WHVB01000014">
    <property type="protein sequence ID" value="KAF8476722.1"/>
    <property type="molecule type" value="Genomic_DNA"/>
</dbReference>
<feature type="domain" description="Fungal STAND N-terminal Goodbye" evidence="1">
    <location>
        <begin position="25"/>
        <end position="148"/>
    </location>
</feature>
<gene>
    <name evidence="2" type="ORF">DFH94DRAFT_104160</name>
</gene>
<reference evidence="2" key="2">
    <citation type="journal article" date="2020" name="Nat. Commun.">
        <title>Large-scale genome sequencing of mycorrhizal fungi provides insights into the early evolution of symbiotic traits.</title>
        <authorList>
            <person name="Miyauchi S."/>
            <person name="Kiss E."/>
            <person name="Kuo A."/>
            <person name="Drula E."/>
            <person name="Kohler A."/>
            <person name="Sanchez-Garcia M."/>
            <person name="Morin E."/>
            <person name="Andreopoulos B."/>
            <person name="Barry K.W."/>
            <person name="Bonito G."/>
            <person name="Buee M."/>
            <person name="Carver A."/>
            <person name="Chen C."/>
            <person name="Cichocki N."/>
            <person name="Clum A."/>
            <person name="Culley D."/>
            <person name="Crous P.W."/>
            <person name="Fauchery L."/>
            <person name="Girlanda M."/>
            <person name="Hayes R.D."/>
            <person name="Keri Z."/>
            <person name="LaButti K."/>
            <person name="Lipzen A."/>
            <person name="Lombard V."/>
            <person name="Magnuson J."/>
            <person name="Maillard F."/>
            <person name="Murat C."/>
            <person name="Nolan M."/>
            <person name="Ohm R.A."/>
            <person name="Pangilinan J."/>
            <person name="Pereira M.F."/>
            <person name="Perotto S."/>
            <person name="Peter M."/>
            <person name="Pfister S."/>
            <person name="Riley R."/>
            <person name="Sitrit Y."/>
            <person name="Stielow J.B."/>
            <person name="Szollosi G."/>
            <person name="Zifcakova L."/>
            <person name="Stursova M."/>
            <person name="Spatafora J.W."/>
            <person name="Tedersoo L."/>
            <person name="Vaario L.M."/>
            <person name="Yamada A."/>
            <person name="Yan M."/>
            <person name="Wang P."/>
            <person name="Xu J."/>
            <person name="Bruns T."/>
            <person name="Baldrian P."/>
            <person name="Vilgalys R."/>
            <person name="Dunand C."/>
            <person name="Henrissat B."/>
            <person name="Grigoriev I.V."/>
            <person name="Hibbett D."/>
            <person name="Nagy L.G."/>
            <person name="Martin F.M."/>
        </authorList>
    </citation>
    <scope>NUCLEOTIDE SEQUENCE</scope>
    <source>
        <strain evidence="2">Prilba</strain>
    </source>
</reference>
<dbReference type="Proteomes" id="UP000759537">
    <property type="component" value="Unassembled WGS sequence"/>
</dbReference>
<proteinExistence type="predicted"/>
<dbReference type="OrthoDB" id="7464126at2759"/>
<dbReference type="AlphaFoldDB" id="A0A9P5T5S0"/>
<sequence length="159" mass="17304">MSQTHPNASSSSSSSSSSDFQSILNAALDAYEKKTKSKLLTHPLAAQLQSCDSPTTILSVLEDLIQQFDSHRRSDERLTKWLNPTVNVLYAFSSTLGQGIGLAFSPANVVFSGIGVLLLAAKDVDASQDVLIDIFVRIESFFKRLESYTEVRPTAAMTT</sequence>
<name>A0A9P5T5S0_9AGAM</name>
<protein>
    <recommendedName>
        <fullName evidence="1">Fungal STAND N-terminal Goodbye domain-containing protein</fullName>
    </recommendedName>
</protein>
<dbReference type="InterPro" id="IPR031350">
    <property type="entry name" value="Goodbye_dom"/>
</dbReference>
<comment type="caution">
    <text evidence="2">The sequence shown here is derived from an EMBL/GenBank/DDBJ whole genome shotgun (WGS) entry which is preliminary data.</text>
</comment>
<evidence type="ECO:0000313" key="2">
    <source>
        <dbReference type="EMBL" id="KAF8476722.1"/>
    </source>
</evidence>
<accession>A0A9P5T5S0</accession>
<dbReference type="Pfam" id="PF17109">
    <property type="entry name" value="Goodbye"/>
    <property type="match status" value="1"/>
</dbReference>
<organism evidence="2 3">
    <name type="scientific">Russula ochroleuca</name>
    <dbReference type="NCBI Taxonomy" id="152965"/>
    <lineage>
        <taxon>Eukaryota</taxon>
        <taxon>Fungi</taxon>
        <taxon>Dikarya</taxon>
        <taxon>Basidiomycota</taxon>
        <taxon>Agaricomycotina</taxon>
        <taxon>Agaricomycetes</taxon>
        <taxon>Russulales</taxon>
        <taxon>Russulaceae</taxon>
        <taxon>Russula</taxon>
    </lineage>
</organism>
<keyword evidence="3" id="KW-1185">Reference proteome</keyword>